<feature type="region of interest" description="Disordered" evidence="1">
    <location>
        <begin position="1"/>
        <end position="25"/>
    </location>
</feature>
<dbReference type="AlphaFoldDB" id="A0A3N6MRW4"/>
<comment type="caution">
    <text evidence="2">The sequence shown here is derived from an EMBL/GenBank/DDBJ whole genome shotgun (WGS) entry which is preliminary data.</text>
</comment>
<evidence type="ECO:0000313" key="3">
    <source>
        <dbReference type="Proteomes" id="UP000281431"/>
    </source>
</evidence>
<feature type="compositionally biased region" description="Acidic residues" evidence="1">
    <location>
        <begin position="145"/>
        <end position="179"/>
    </location>
</feature>
<dbReference type="Proteomes" id="UP000281431">
    <property type="component" value="Unassembled WGS sequence"/>
</dbReference>
<organism evidence="2 3">
    <name type="scientific">Natrarchaeobius chitinivorans</name>
    <dbReference type="NCBI Taxonomy" id="1679083"/>
    <lineage>
        <taxon>Archaea</taxon>
        <taxon>Methanobacteriati</taxon>
        <taxon>Methanobacteriota</taxon>
        <taxon>Stenosarchaea group</taxon>
        <taxon>Halobacteria</taxon>
        <taxon>Halobacteriales</taxon>
        <taxon>Natrialbaceae</taxon>
        <taxon>Natrarchaeobius</taxon>
    </lineage>
</organism>
<dbReference type="EMBL" id="REFZ01000011">
    <property type="protein sequence ID" value="RQG99021.1"/>
    <property type="molecule type" value="Genomic_DNA"/>
</dbReference>
<sequence length="179" mass="18881">MRLRSSGGSGSTPTRDPPPDAPETSARSWLVRALLVVALASAVAYALSRYARGLDVDEPLEAIRDRTTSILPSAVEEHVSTAAPTEPETIPIGGDESDDDGLSVGAQDGGDGVGTDGTRTRDEETNVDLANDRSAAEIGERTTDDIQEEPAEPGELTVDEDVEDLLDEASDESDDEDED</sequence>
<protein>
    <submittedName>
        <fullName evidence="2">Uncharacterized protein</fullName>
    </submittedName>
</protein>
<proteinExistence type="predicted"/>
<reference evidence="2 3" key="1">
    <citation type="submission" date="2018-10" db="EMBL/GenBank/DDBJ databases">
        <title>Natrarchaeobius chitinivorans gen. nov., sp. nov., and Natrarchaeobius haloalkaliphilus sp. nov., alkaliphilic, chitin-utilizing haloarchaea from hypersaline alkaline lakes.</title>
        <authorList>
            <person name="Sorokin D.Y."/>
            <person name="Elcheninov A.G."/>
            <person name="Kostrikina N.A."/>
            <person name="Bale N.J."/>
            <person name="Sinninghe Damste J.S."/>
            <person name="Khijniak T.V."/>
            <person name="Kublanov I.V."/>
            <person name="Toshchakov S.V."/>
        </authorList>
    </citation>
    <scope>NUCLEOTIDE SEQUENCE [LARGE SCALE GENOMIC DNA]</scope>
    <source>
        <strain evidence="2 3">AArcht7</strain>
    </source>
</reference>
<feature type="region of interest" description="Disordered" evidence="1">
    <location>
        <begin position="77"/>
        <end position="179"/>
    </location>
</feature>
<feature type="compositionally biased region" description="Basic and acidic residues" evidence="1">
    <location>
        <begin position="118"/>
        <end position="144"/>
    </location>
</feature>
<keyword evidence="3" id="KW-1185">Reference proteome</keyword>
<feature type="compositionally biased region" description="Low complexity" evidence="1">
    <location>
        <begin position="1"/>
        <end position="14"/>
    </location>
</feature>
<evidence type="ECO:0000256" key="1">
    <source>
        <dbReference type="SAM" id="MobiDB-lite"/>
    </source>
</evidence>
<name>A0A3N6MRW4_NATCH</name>
<evidence type="ECO:0000313" key="2">
    <source>
        <dbReference type="EMBL" id="RQG99021.1"/>
    </source>
</evidence>
<gene>
    <name evidence="2" type="ORF">EA472_15905</name>
</gene>
<accession>A0A3N6MRW4</accession>